<keyword evidence="1" id="KW-0503">Monooxygenase</keyword>
<dbReference type="RefSeq" id="WP_008028542.1">
    <property type="nucleotide sequence ID" value="NZ_ACYY01000004.1"/>
</dbReference>
<sequence length="250" mass="27629">MQTVTLSLFRFDKPGSRFWLAGQMALARMALMGMKQVGFWKICGSGMGEGFTPQPNFTVWAILATWPDEETARRDIENAPVYKDWTKHASETWTIFLNPINSRGKWSGKEPFQPDGVMPEGALAVLTRASLRPHMAARFWGRVPDISAVIGTDPNIVFKIGIGEIPVLHQATFSIWPDTETMAAFARGNGAHGKAIKAVYDEGWFSEDLYARFRIAGAVGSWNGVDPLAKLNQIPEPVAEPDQTTEMDAA</sequence>
<dbReference type="OrthoDB" id="1122317at2"/>
<name>C8RYP4_9RHOB</name>
<organism evidence="1 2">
    <name type="scientific">Rhodobacter ferrooxidans</name>
    <dbReference type="NCBI Taxonomy" id="371731"/>
    <lineage>
        <taxon>Bacteria</taxon>
        <taxon>Pseudomonadati</taxon>
        <taxon>Pseudomonadota</taxon>
        <taxon>Alphaproteobacteria</taxon>
        <taxon>Rhodobacterales</taxon>
        <taxon>Rhodobacter group</taxon>
        <taxon>Rhodobacter</taxon>
    </lineage>
</organism>
<dbReference type="GO" id="GO:0004497">
    <property type="term" value="F:monooxygenase activity"/>
    <property type="evidence" value="ECO:0007669"/>
    <property type="project" value="UniProtKB-KW"/>
</dbReference>
<evidence type="ECO:0000313" key="2">
    <source>
        <dbReference type="Proteomes" id="UP000010121"/>
    </source>
</evidence>
<comment type="caution">
    <text evidence="1">The sequence shown here is derived from an EMBL/GenBank/DDBJ whole genome shotgun (WGS) entry which is preliminary data.</text>
</comment>
<dbReference type="STRING" id="371731.Rsw2DRAFT_0922"/>
<accession>C8RYP4</accession>
<dbReference type="eggNOG" id="ENOG5030G1W">
    <property type="taxonomic scope" value="Bacteria"/>
</dbReference>
<proteinExistence type="predicted"/>
<dbReference type="AlphaFoldDB" id="C8RYP4"/>
<dbReference type="CDD" id="cd21650">
    <property type="entry name" value="CrtA-like"/>
    <property type="match status" value="1"/>
</dbReference>
<reference evidence="1 2" key="1">
    <citation type="submission" date="2009-08" db="EMBL/GenBank/DDBJ databases">
        <title>The draft genome of Rhodobacter sp. SW2.</title>
        <authorList>
            <consortium name="US DOE Joint Genome Institute (JGI-PGF)"/>
            <person name="Lucas S."/>
            <person name="Copeland A."/>
            <person name="Lapidus A."/>
            <person name="Glavina del Rio T."/>
            <person name="Tice H."/>
            <person name="Bruce D."/>
            <person name="Goodwin L."/>
            <person name="Pitluck S."/>
            <person name="Larimer F."/>
            <person name="Land M.L."/>
            <person name="Hauser L."/>
            <person name="Emerson D."/>
        </authorList>
    </citation>
    <scope>NUCLEOTIDE SEQUENCE [LARGE SCALE GENOMIC DNA]</scope>
    <source>
        <strain evidence="1 2">SW2</strain>
    </source>
</reference>
<keyword evidence="2" id="KW-1185">Reference proteome</keyword>
<dbReference type="Proteomes" id="UP000010121">
    <property type="component" value="Unassembled WGS sequence"/>
</dbReference>
<dbReference type="EMBL" id="ACYY01000004">
    <property type="protein sequence ID" value="EEW26232.1"/>
    <property type="molecule type" value="Genomic_DNA"/>
</dbReference>
<evidence type="ECO:0000313" key="1">
    <source>
        <dbReference type="EMBL" id="EEW26232.1"/>
    </source>
</evidence>
<keyword evidence="1" id="KW-0560">Oxidoreductase</keyword>
<dbReference type="InterPro" id="IPR049574">
    <property type="entry name" value="CrtA-like"/>
</dbReference>
<gene>
    <name evidence="1" type="ORF">Rsw2DRAFT_0922</name>
</gene>
<protein>
    <submittedName>
        <fullName evidence="1">Spheroidene monooxygenase</fullName>
    </submittedName>
</protein>
<dbReference type="NCBIfam" id="NF045923">
    <property type="entry name" value="SpheroidMoxCrtARhod"/>
    <property type="match status" value="1"/>
</dbReference>